<feature type="region of interest" description="Disordered" evidence="1">
    <location>
        <begin position="1"/>
        <end position="57"/>
    </location>
</feature>
<dbReference type="Pfam" id="PF10646">
    <property type="entry name" value="Germane"/>
    <property type="match status" value="1"/>
</dbReference>
<keyword evidence="2" id="KW-0812">Transmembrane</keyword>
<evidence type="ECO:0000313" key="5">
    <source>
        <dbReference type="Proteomes" id="UP001566476"/>
    </source>
</evidence>
<keyword evidence="5" id="KW-1185">Reference proteome</keyword>
<dbReference type="InterPro" id="IPR019606">
    <property type="entry name" value="GerMN"/>
</dbReference>
<feature type="domain" description="GerMN" evidence="3">
    <location>
        <begin position="174"/>
        <end position="262"/>
    </location>
</feature>
<feature type="region of interest" description="Disordered" evidence="1">
    <location>
        <begin position="94"/>
        <end position="140"/>
    </location>
</feature>
<feature type="region of interest" description="Disordered" evidence="1">
    <location>
        <begin position="184"/>
        <end position="206"/>
    </location>
</feature>
<comment type="caution">
    <text evidence="4">The sequence shown here is derived from an EMBL/GenBank/DDBJ whole genome shotgun (WGS) entry which is preliminary data.</text>
</comment>
<feature type="compositionally biased region" description="Basic and acidic residues" evidence="1">
    <location>
        <begin position="39"/>
        <end position="48"/>
    </location>
</feature>
<proteinExistence type="predicted"/>
<evidence type="ECO:0000256" key="1">
    <source>
        <dbReference type="SAM" id="MobiDB-lite"/>
    </source>
</evidence>
<keyword evidence="2" id="KW-0472">Membrane</keyword>
<dbReference type="Proteomes" id="UP001566476">
    <property type="component" value="Unassembled WGS sequence"/>
</dbReference>
<reference evidence="4 5" key="1">
    <citation type="submission" date="2024-07" db="EMBL/GenBank/DDBJ databases">
        <authorList>
            <person name="Thanompreechachai J."/>
            <person name="Duangmal K."/>
        </authorList>
    </citation>
    <scope>NUCLEOTIDE SEQUENCE [LARGE SCALE GENOMIC DNA]</scope>
    <source>
        <strain evidence="4 5">TBRC 1896</strain>
    </source>
</reference>
<evidence type="ECO:0000259" key="3">
    <source>
        <dbReference type="SMART" id="SM00909"/>
    </source>
</evidence>
<accession>A0ABV4I336</accession>
<keyword evidence="2" id="KW-1133">Transmembrane helix</keyword>
<gene>
    <name evidence="4" type="ORF">AB2L28_07690</name>
</gene>
<evidence type="ECO:0000313" key="4">
    <source>
        <dbReference type="EMBL" id="MEZ0492118.1"/>
    </source>
</evidence>
<sequence>MNEVTPSGPLPDPDGDDDLSPTARQLRDALAARAAAARPTDRLEEIRMTSRTTRRRSRAWAAVAGVAAVVVVGGGAYAVTLRADDDVSTVAASTSAAPESSSAAPSTSAATGAAPSTTTDAPATSSGAGTSAGTGAAAGSLPSGAATVPVYWVGGQPARLFREYVEAGTGGNDPTNALRAMLAGEPSDPDYSSPWSADPDATVTSGDGRLVVDLSAAAVGGGAGPGGGELAVQQLVYTVTAAAGANDPVEVRVDGRVRPDLFGTSVAETVSRAPQADVQAPAWITSVTPARGSVTVEGVGTAFEGTLLYTLTNTAGTEVARDAVQAGANGTFGEFSFTAQVPAGTYVVAVYAPDESGGEAGPVTGDTKTVTVP</sequence>
<dbReference type="Pfam" id="PF10648">
    <property type="entry name" value="Gmad2"/>
    <property type="match status" value="1"/>
</dbReference>
<dbReference type="EMBL" id="JBGGTQ010000003">
    <property type="protein sequence ID" value="MEZ0492118.1"/>
    <property type="molecule type" value="Genomic_DNA"/>
</dbReference>
<protein>
    <submittedName>
        <fullName evidence="4">Gmad2 immunoglobulin-like domain-containing protein</fullName>
    </submittedName>
</protein>
<feature type="transmembrane region" description="Helical" evidence="2">
    <location>
        <begin position="59"/>
        <end position="79"/>
    </location>
</feature>
<organism evidence="4 5">
    <name type="scientific">Kineococcus mangrovi</name>
    <dbReference type="NCBI Taxonomy" id="1660183"/>
    <lineage>
        <taxon>Bacteria</taxon>
        <taxon>Bacillati</taxon>
        <taxon>Actinomycetota</taxon>
        <taxon>Actinomycetes</taxon>
        <taxon>Kineosporiales</taxon>
        <taxon>Kineosporiaceae</taxon>
        <taxon>Kineococcus</taxon>
    </lineage>
</organism>
<dbReference type="RefSeq" id="WP_370718163.1">
    <property type="nucleotide sequence ID" value="NZ_JBGGTQ010000003.1"/>
</dbReference>
<dbReference type="InterPro" id="IPR018911">
    <property type="entry name" value="Gmad2_Ig-like_dom"/>
</dbReference>
<evidence type="ECO:0000256" key="2">
    <source>
        <dbReference type="SAM" id="Phobius"/>
    </source>
</evidence>
<feature type="compositionally biased region" description="Low complexity" evidence="1">
    <location>
        <begin position="20"/>
        <end position="38"/>
    </location>
</feature>
<name>A0ABV4I336_9ACTN</name>
<dbReference type="SMART" id="SM00909">
    <property type="entry name" value="Germane"/>
    <property type="match status" value="1"/>
</dbReference>